<organism evidence="1 2">
    <name type="scientific">Kutzneria buriramensis</name>
    <dbReference type="NCBI Taxonomy" id="1045776"/>
    <lineage>
        <taxon>Bacteria</taxon>
        <taxon>Bacillati</taxon>
        <taxon>Actinomycetota</taxon>
        <taxon>Actinomycetes</taxon>
        <taxon>Pseudonocardiales</taxon>
        <taxon>Pseudonocardiaceae</taxon>
        <taxon>Kutzneria</taxon>
    </lineage>
</organism>
<reference evidence="1 2" key="1">
    <citation type="submission" date="2018-08" db="EMBL/GenBank/DDBJ databases">
        <title>Genomic Encyclopedia of Archaeal and Bacterial Type Strains, Phase II (KMG-II): from individual species to whole genera.</title>
        <authorList>
            <person name="Goeker M."/>
        </authorList>
    </citation>
    <scope>NUCLEOTIDE SEQUENCE [LARGE SCALE GENOMIC DNA]</scope>
    <source>
        <strain evidence="1 2">DSM 45791</strain>
    </source>
</reference>
<evidence type="ECO:0000313" key="2">
    <source>
        <dbReference type="Proteomes" id="UP000256269"/>
    </source>
</evidence>
<dbReference type="AlphaFoldDB" id="A0A3E0HZM5"/>
<accession>A0A3E0HZM5</accession>
<dbReference type="EMBL" id="QUNO01000003">
    <property type="protein sequence ID" value="REH51831.1"/>
    <property type="molecule type" value="Genomic_DNA"/>
</dbReference>
<comment type="caution">
    <text evidence="1">The sequence shown here is derived from an EMBL/GenBank/DDBJ whole genome shotgun (WGS) entry which is preliminary data.</text>
</comment>
<sequence>MTDFGAVAVLRGFDKTSRATRDAINEVVREHGGHLIDLTPVPGLGELGTVPAADLVVATSRALAPAAERCAAYWNVPAVVPGDGPGGLVRTRQPAVSVTRDGGGQDVVVRQLRLLGPVTWSDGTAPSRHAEELVLKPTIEGMVVTAQYGETSVTRPVARLIEVEITDEIVAEIDGHAGLVGAGRYEARPTTRPVCRLAVNG</sequence>
<proteinExistence type="predicted"/>
<gene>
    <name evidence="1" type="ORF">BCF44_103280</name>
</gene>
<evidence type="ECO:0000313" key="1">
    <source>
        <dbReference type="EMBL" id="REH51831.1"/>
    </source>
</evidence>
<dbReference type="Proteomes" id="UP000256269">
    <property type="component" value="Unassembled WGS sequence"/>
</dbReference>
<keyword evidence="2" id="KW-1185">Reference proteome</keyword>
<name>A0A3E0HZM5_9PSEU</name>
<protein>
    <submittedName>
        <fullName evidence="1">Uncharacterized protein</fullName>
    </submittedName>
</protein>